<dbReference type="EMBL" id="JACCCC010000001">
    <property type="protein sequence ID" value="NYE49959.1"/>
    <property type="molecule type" value="Genomic_DNA"/>
</dbReference>
<dbReference type="InterPro" id="IPR035907">
    <property type="entry name" value="Hppk_sf"/>
</dbReference>
<dbReference type="UniPathway" id="UPA00077">
    <property type="reaction ID" value="UER00155"/>
</dbReference>
<dbReference type="Proteomes" id="UP000589036">
    <property type="component" value="Unassembled WGS sequence"/>
</dbReference>
<evidence type="ECO:0000256" key="2">
    <source>
        <dbReference type="ARBA" id="ARBA00005051"/>
    </source>
</evidence>
<dbReference type="CDD" id="cd00483">
    <property type="entry name" value="HPPK"/>
    <property type="match status" value="1"/>
</dbReference>
<evidence type="ECO:0000256" key="8">
    <source>
        <dbReference type="ARBA" id="ARBA00022909"/>
    </source>
</evidence>
<evidence type="ECO:0000256" key="7">
    <source>
        <dbReference type="ARBA" id="ARBA00022840"/>
    </source>
</evidence>
<reference evidence="10 11" key="1">
    <citation type="submission" date="2020-07" db="EMBL/GenBank/DDBJ databases">
        <title>Sequencing the genomes of 1000 actinobacteria strains.</title>
        <authorList>
            <person name="Klenk H.-P."/>
        </authorList>
    </citation>
    <scope>NUCLEOTIDE SEQUENCE [LARGE SCALE GENOMIC DNA]</scope>
    <source>
        <strain evidence="10 11">CXB654</strain>
    </source>
</reference>
<evidence type="ECO:0000313" key="10">
    <source>
        <dbReference type="EMBL" id="NYE49959.1"/>
    </source>
</evidence>
<evidence type="ECO:0000256" key="3">
    <source>
        <dbReference type="ARBA" id="ARBA00013253"/>
    </source>
</evidence>
<dbReference type="NCBIfam" id="TIGR01498">
    <property type="entry name" value="folK"/>
    <property type="match status" value="1"/>
</dbReference>
<sequence length="173" mass="19046">MKSWDDARRVVLSLGSNLGERLDNLQGAVDSLFDASGLRLVALSPVYETAPVGGPEQDAYLNVVVVADTLLTPVTLLERAQSVEEAFQRVRDVRWGPRTLDVDIISYGGETSADPDLTLPHPRAHERAFVLRPWADVDPDAEIEGRGSVSELLGAVRDQELQRRDDLVLQVPH</sequence>
<keyword evidence="5" id="KW-0547">Nucleotide-binding</keyword>
<evidence type="ECO:0000256" key="6">
    <source>
        <dbReference type="ARBA" id="ARBA00022777"/>
    </source>
</evidence>
<comment type="pathway">
    <text evidence="2">Cofactor biosynthesis; tetrahydrofolate biosynthesis; 2-amino-4-hydroxy-6-hydroxymethyl-7,8-dihydropteridine diphosphate from 7,8-dihydroneopterin triphosphate: step 4/4.</text>
</comment>
<comment type="caution">
    <text evidence="10">The sequence shown here is derived from an EMBL/GenBank/DDBJ whole genome shotgun (WGS) entry which is preliminary data.</text>
</comment>
<dbReference type="PANTHER" id="PTHR43071">
    <property type="entry name" value="2-AMINO-4-HYDROXY-6-HYDROXYMETHYLDIHYDROPTERIDINE PYROPHOSPHOKINASE"/>
    <property type="match status" value="1"/>
</dbReference>
<dbReference type="AlphaFoldDB" id="A0A852U166"/>
<dbReference type="GO" id="GO:0003848">
    <property type="term" value="F:2-amino-4-hydroxy-6-hydroxymethyldihydropteridine diphosphokinase activity"/>
    <property type="evidence" value="ECO:0007669"/>
    <property type="project" value="UniProtKB-EC"/>
</dbReference>
<evidence type="ECO:0000313" key="11">
    <source>
        <dbReference type="Proteomes" id="UP000589036"/>
    </source>
</evidence>
<feature type="domain" description="7,8-dihydro-6-hydroxymethylpterin-pyrophosphokinase" evidence="9">
    <location>
        <begin position="94"/>
        <end position="105"/>
    </location>
</feature>
<evidence type="ECO:0000256" key="1">
    <source>
        <dbReference type="ARBA" id="ARBA00000198"/>
    </source>
</evidence>
<keyword evidence="8" id="KW-0289">Folate biosynthesis</keyword>
<keyword evidence="11" id="KW-1185">Reference proteome</keyword>
<keyword evidence="7" id="KW-0067">ATP-binding</keyword>
<dbReference type="InterPro" id="IPR000550">
    <property type="entry name" value="Hppk"/>
</dbReference>
<dbReference type="Pfam" id="PF01288">
    <property type="entry name" value="HPPK"/>
    <property type="match status" value="1"/>
</dbReference>
<dbReference type="RefSeq" id="WP_179645527.1">
    <property type="nucleotide sequence ID" value="NZ_BAAAYY010000027.1"/>
</dbReference>
<dbReference type="PANTHER" id="PTHR43071:SF1">
    <property type="entry name" value="2-AMINO-4-HYDROXY-6-HYDROXYMETHYLDIHYDROPTERIDINE PYROPHOSPHOKINASE"/>
    <property type="match status" value="1"/>
</dbReference>
<dbReference type="GO" id="GO:0016301">
    <property type="term" value="F:kinase activity"/>
    <property type="evidence" value="ECO:0007669"/>
    <property type="project" value="UniProtKB-KW"/>
</dbReference>
<gene>
    <name evidence="10" type="ORF">HDA32_005079</name>
</gene>
<organism evidence="10 11">
    <name type="scientific">Spinactinospora alkalitolerans</name>
    <dbReference type="NCBI Taxonomy" id="687207"/>
    <lineage>
        <taxon>Bacteria</taxon>
        <taxon>Bacillati</taxon>
        <taxon>Actinomycetota</taxon>
        <taxon>Actinomycetes</taxon>
        <taxon>Streptosporangiales</taxon>
        <taxon>Nocardiopsidaceae</taxon>
        <taxon>Spinactinospora</taxon>
    </lineage>
</organism>
<accession>A0A852U166</accession>
<protein>
    <recommendedName>
        <fullName evidence="3">2-amino-4-hydroxy-6-hydroxymethyldihydropteridine diphosphokinase</fullName>
        <ecNumber evidence="3">2.7.6.3</ecNumber>
    </recommendedName>
</protein>
<evidence type="ECO:0000256" key="4">
    <source>
        <dbReference type="ARBA" id="ARBA00022679"/>
    </source>
</evidence>
<dbReference type="GO" id="GO:0046656">
    <property type="term" value="P:folic acid biosynthetic process"/>
    <property type="evidence" value="ECO:0007669"/>
    <property type="project" value="UniProtKB-KW"/>
</dbReference>
<evidence type="ECO:0000256" key="5">
    <source>
        <dbReference type="ARBA" id="ARBA00022741"/>
    </source>
</evidence>
<comment type="catalytic activity">
    <reaction evidence="1">
        <text>6-hydroxymethyl-7,8-dihydropterin + ATP = (7,8-dihydropterin-6-yl)methyl diphosphate + AMP + H(+)</text>
        <dbReference type="Rhea" id="RHEA:11412"/>
        <dbReference type="ChEBI" id="CHEBI:15378"/>
        <dbReference type="ChEBI" id="CHEBI:30616"/>
        <dbReference type="ChEBI" id="CHEBI:44841"/>
        <dbReference type="ChEBI" id="CHEBI:72950"/>
        <dbReference type="ChEBI" id="CHEBI:456215"/>
        <dbReference type="EC" id="2.7.6.3"/>
    </reaction>
</comment>
<dbReference type="GO" id="GO:0046654">
    <property type="term" value="P:tetrahydrofolate biosynthetic process"/>
    <property type="evidence" value="ECO:0007669"/>
    <property type="project" value="UniProtKB-UniPathway"/>
</dbReference>
<dbReference type="Gene3D" id="3.30.70.560">
    <property type="entry name" value="7,8-Dihydro-6-hydroxymethylpterin-pyrophosphokinase HPPK"/>
    <property type="match status" value="1"/>
</dbReference>
<dbReference type="EC" id="2.7.6.3" evidence="3"/>
<evidence type="ECO:0000259" key="9">
    <source>
        <dbReference type="PROSITE" id="PS00794"/>
    </source>
</evidence>
<keyword evidence="4" id="KW-0808">Transferase</keyword>
<dbReference type="GO" id="GO:0005524">
    <property type="term" value="F:ATP binding"/>
    <property type="evidence" value="ECO:0007669"/>
    <property type="project" value="UniProtKB-KW"/>
</dbReference>
<keyword evidence="6 10" id="KW-0418">Kinase</keyword>
<dbReference type="PROSITE" id="PS00794">
    <property type="entry name" value="HPPK"/>
    <property type="match status" value="1"/>
</dbReference>
<proteinExistence type="predicted"/>
<name>A0A852U166_9ACTN</name>
<dbReference type="SUPFAM" id="SSF55083">
    <property type="entry name" value="6-hydroxymethyl-7,8-dihydropterin pyrophosphokinase, HPPK"/>
    <property type="match status" value="1"/>
</dbReference>